<sequence>MNDESSSSSAALPAVPPPSANEETSPTSEHIIADDNAPSFYFSRNPRLSDLLAVLDRLIWMEVTVMYLLDNSFIRFAMRSMVQIVYLMPRPKGFPEQNAPQPYVGAIIGINILCIMFHLINSAPEAGEATRGYLHGSLMLDFVGQHGPTSKLRLLLLDVFILLLQLVALATFTEKKELDTKKSFHTSVEANNQDHDSEERGEIRGTSTEELESVELQEIGENSSRTVTRDSEARPRQKSRFAVSDNIATGQALIGEFYLLDNVRQVYRTYEERRSGRSVSAVDRNTRLLAMRGIPVRLAREMTAPRNST</sequence>
<dbReference type="InterPro" id="IPR038967">
    <property type="entry name" value="Dsc4-like"/>
</dbReference>
<dbReference type="AlphaFoldDB" id="A0A0D1XWF9"/>
<keyword evidence="4" id="KW-1185">Reference proteome</keyword>
<dbReference type="InterPro" id="IPR013715">
    <property type="entry name" value="DUF1746"/>
</dbReference>
<dbReference type="PANTHER" id="PTHR39405">
    <property type="entry name" value="DSC E3 UBIQUITIN LIGASE COMPLEX SUBUNIT 4"/>
    <property type="match status" value="1"/>
</dbReference>
<organism evidence="3 4">
    <name type="scientific">Verruconis gallopava</name>
    <dbReference type="NCBI Taxonomy" id="253628"/>
    <lineage>
        <taxon>Eukaryota</taxon>
        <taxon>Fungi</taxon>
        <taxon>Dikarya</taxon>
        <taxon>Ascomycota</taxon>
        <taxon>Pezizomycotina</taxon>
        <taxon>Dothideomycetes</taxon>
        <taxon>Pleosporomycetidae</taxon>
        <taxon>Venturiales</taxon>
        <taxon>Sympoventuriaceae</taxon>
        <taxon>Verruconis</taxon>
    </lineage>
</organism>
<dbReference type="GO" id="GO:0005783">
    <property type="term" value="C:endoplasmic reticulum"/>
    <property type="evidence" value="ECO:0007669"/>
    <property type="project" value="TreeGrafter"/>
</dbReference>
<dbReference type="VEuPathDB" id="FungiDB:PV09_01970"/>
<evidence type="ECO:0000313" key="4">
    <source>
        <dbReference type="Proteomes" id="UP000053259"/>
    </source>
</evidence>
<evidence type="ECO:0000256" key="1">
    <source>
        <dbReference type="SAM" id="MobiDB-lite"/>
    </source>
</evidence>
<dbReference type="RefSeq" id="XP_016216955.1">
    <property type="nucleotide sequence ID" value="XM_016354939.1"/>
</dbReference>
<feature type="compositionally biased region" description="Low complexity" evidence="1">
    <location>
        <begin position="1"/>
        <end position="13"/>
    </location>
</feature>
<feature type="region of interest" description="Disordered" evidence="1">
    <location>
        <begin position="184"/>
        <end position="212"/>
    </location>
</feature>
<reference evidence="3 4" key="1">
    <citation type="submission" date="2015-01" db="EMBL/GenBank/DDBJ databases">
        <title>The Genome Sequence of Ochroconis gallopava CBS43764.</title>
        <authorList>
            <consortium name="The Broad Institute Genomics Platform"/>
            <person name="Cuomo C."/>
            <person name="de Hoog S."/>
            <person name="Gorbushina A."/>
            <person name="Stielow B."/>
            <person name="Teixiera M."/>
            <person name="Abouelleil A."/>
            <person name="Chapman S.B."/>
            <person name="Priest M."/>
            <person name="Young S.K."/>
            <person name="Wortman J."/>
            <person name="Nusbaum C."/>
            <person name="Birren B."/>
        </authorList>
    </citation>
    <scope>NUCLEOTIDE SEQUENCE [LARGE SCALE GENOMIC DNA]</scope>
    <source>
        <strain evidence="3 4">CBS 43764</strain>
    </source>
</reference>
<dbReference type="PANTHER" id="PTHR39405:SF1">
    <property type="entry name" value="DSC E3 UBIQUITIN LIGASE COMPLEX SUBUNIT 4"/>
    <property type="match status" value="1"/>
</dbReference>
<dbReference type="GO" id="GO:0044695">
    <property type="term" value="C:Dsc E3 ubiquitin ligase complex"/>
    <property type="evidence" value="ECO:0007669"/>
    <property type="project" value="InterPro"/>
</dbReference>
<evidence type="ECO:0000313" key="3">
    <source>
        <dbReference type="EMBL" id="KIW07086.1"/>
    </source>
</evidence>
<feature type="region of interest" description="Disordered" evidence="1">
    <location>
        <begin position="220"/>
        <end position="239"/>
    </location>
</feature>
<dbReference type="GeneID" id="27309943"/>
<proteinExistence type="predicted"/>
<gene>
    <name evidence="3" type="ORF">PV09_01970</name>
</gene>
<accession>A0A0D1XWF9</accession>
<dbReference type="EMBL" id="KN847533">
    <property type="protein sequence ID" value="KIW07086.1"/>
    <property type="molecule type" value="Genomic_DNA"/>
</dbReference>
<dbReference type="OrthoDB" id="5428737at2759"/>
<dbReference type="Pfam" id="PF08508">
    <property type="entry name" value="DUF1746"/>
    <property type="match status" value="1"/>
</dbReference>
<protein>
    <recommendedName>
        <fullName evidence="2">DUF1746 domain-containing protein</fullName>
    </recommendedName>
</protein>
<dbReference type="HOGENOM" id="CLU_052067_0_0_1"/>
<feature type="region of interest" description="Disordered" evidence="1">
    <location>
        <begin position="1"/>
        <end position="27"/>
    </location>
</feature>
<name>A0A0D1XWF9_9PEZI</name>
<feature type="compositionally biased region" description="Basic and acidic residues" evidence="1">
    <location>
        <begin position="192"/>
        <end position="203"/>
    </location>
</feature>
<dbReference type="Proteomes" id="UP000053259">
    <property type="component" value="Unassembled WGS sequence"/>
</dbReference>
<dbReference type="GO" id="GO:0032933">
    <property type="term" value="P:SREBP signaling pathway"/>
    <property type="evidence" value="ECO:0007669"/>
    <property type="project" value="InterPro"/>
</dbReference>
<dbReference type="InParanoid" id="A0A0D1XWF9"/>
<evidence type="ECO:0000259" key="2">
    <source>
        <dbReference type="Pfam" id="PF08508"/>
    </source>
</evidence>
<feature type="domain" description="DUF1746" evidence="2">
    <location>
        <begin position="55"/>
        <end position="167"/>
    </location>
</feature>